<dbReference type="Pfam" id="PF12697">
    <property type="entry name" value="Abhydrolase_6"/>
    <property type="match status" value="1"/>
</dbReference>
<evidence type="ECO:0000256" key="14">
    <source>
        <dbReference type="SAM" id="Phobius"/>
    </source>
</evidence>
<dbReference type="STRING" id="50429.A0A2B4SB02"/>
<evidence type="ECO:0000256" key="8">
    <source>
        <dbReference type="ARBA" id="ARBA00023136"/>
    </source>
</evidence>
<gene>
    <name evidence="16" type="primary">Abhd14a</name>
    <name evidence="16" type="ORF">AWC38_SpisGene9596</name>
</gene>
<comment type="caution">
    <text evidence="16">The sequence shown here is derived from an EMBL/GenBank/DDBJ whole genome shotgun (WGS) entry which is preliminary data.</text>
</comment>
<evidence type="ECO:0000256" key="3">
    <source>
        <dbReference type="ARBA" id="ARBA00022490"/>
    </source>
</evidence>
<keyword evidence="7 14" id="KW-1133">Transmembrane helix</keyword>
<evidence type="ECO:0000259" key="15">
    <source>
        <dbReference type="Pfam" id="PF12697"/>
    </source>
</evidence>
<feature type="transmembrane region" description="Helical" evidence="14">
    <location>
        <begin position="27"/>
        <end position="47"/>
    </location>
</feature>
<dbReference type="Gene3D" id="3.40.50.1820">
    <property type="entry name" value="alpha/beta hydrolase"/>
    <property type="match status" value="1"/>
</dbReference>
<evidence type="ECO:0000256" key="12">
    <source>
        <dbReference type="ARBA" id="ARBA00073591"/>
    </source>
</evidence>
<evidence type="ECO:0000256" key="1">
    <source>
        <dbReference type="ARBA" id="ARBA00004496"/>
    </source>
</evidence>
<dbReference type="Proteomes" id="UP000225706">
    <property type="component" value="Unassembled WGS sequence"/>
</dbReference>
<evidence type="ECO:0000256" key="11">
    <source>
        <dbReference type="ARBA" id="ARBA00056841"/>
    </source>
</evidence>
<reference evidence="17" key="1">
    <citation type="journal article" date="2017" name="bioRxiv">
        <title>Comparative analysis of the genomes of Stylophora pistillata and Acropora digitifera provides evidence for extensive differences between species of corals.</title>
        <authorList>
            <person name="Voolstra C.R."/>
            <person name="Li Y."/>
            <person name="Liew Y.J."/>
            <person name="Baumgarten S."/>
            <person name="Zoccola D."/>
            <person name="Flot J.-F."/>
            <person name="Tambutte S."/>
            <person name="Allemand D."/>
            <person name="Aranda M."/>
        </authorList>
    </citation>
    <scope>NUCLEOTIDE SEQUENCE [LARGE SCALE GENOMIC DNA]</scope>
</reference>
<dbReference type="AlphaFoldDB" id="A0A2B4SB02"/>
<dbReference type="EMBL" id="LSMT01000143">
    <property type="protein sequence ID" value="PFX25757.1"/>
    <property type="molecule type" value="Genomic_DNA"/>
</dbReference>
<dbReference type="PANTHER" id="PTHR46197">
    <property type="entry name" value="PROTEIN ABHD14B-LIKE"/>
    <property type="match status" value="1"/>
</dbReference>
<keyword evidence="8 14" id="KW-0472">Membrane</keyword>
<evidence type="ECO:0000256" key="4">
    <source>
        <dbReference type="ARBA" id="ARBA00022692"/>
    </source>
</evidence>
<keyword evidence="5 16" id="KW-0378">Hydrolase</keyword>
<evidence type="ECO:0000256" key="9">
    <source>
        <dbReference type="ARBA" id="ARBA00023180"/>
    </source>
</evidence>
<dbReference type="FunFam" id="3.40.50.1820:FF:000093">
    <property type="entry name" value="protein ABHD14A isoform X1"/>
    <property type="match status" value="1"/>
</dbReference>
<evidence type="ECO:0000256" key="5">
    <source>
        <dbReference type="ARBA" id="ARBA00022801"/>
    </source>
</evidence>
<dbReference type="OrthoDB" id="284184at2759"/>
<keyword evidence="3" id="KW-0963">Cytoplasm</keyword>
<dbReference type="InterPro" id="IPR029058">
    <property type="entry name" value="AB_hydrolase_fold"/>
</dbReference>
<sequence length="271" mass="30723">MYSAVLKEDAHHNSTVKMANLAFNVNVRWNVLIALLVIFSVVFFLYYSSPWKTWAKLKAKAQVEESAVVKYFMWNTKDRIYYKEVVPRVSENTRFTVILLHGQMFTSENWDNIGTLKALAAKGYKAIAVDLPGHGHSESVKAPSDEDEKINFVSSLIEKLHADRPVLVAPSMSGSYVLPALMDGDLRKSLRGFISVAPGAVAKFKGEELKRLNLPTLIVYGELDKHFTPFVPLMKNIPESEVFMMKNAKHSCYLDYPEEFNARVIVFLDKL</sequence>
<protein>
    <recommendedName>
        <fullName evidence="12">Protein ABHD14A</fullName>
    </recommendedName>
    <alternativeName>
        <fullName evidence="13">Alpha/beta hydrolase domain-containing protein 14A</fullName>
    </alternativeName>
</protein>
<keyword evidence="9" id="KW-0325">Glycoprotein</keyword>
<evidence type="ECO:0000256" key="13">
    <source>
        <dbReference type="ARBA" id="ARBA00079023"/>
    </source>
</evidence>
<organism evidence="16 17">
    <name type="scientific">Stylophora pistillata</name>
    <name type="common">Smooth cauliflower coral</name>
    <dbReference type="NCBI Taxonomy" id="50429"/>
    <lineage>
        <taxon>Eukaryota</taxon>
        <taxon>Metazoa</taxon>
        <taxon>Cnidaria</taxon>
        <taxon>Anthozoa</taxon>
        <taxon>Hexacorallia</taxon>
        <taxon>Scleractinia</taxon>
        <taxon>Astrocoeniina</taxon>
        <taxon>Pocilloporidae</taxon>
        <taxon>Stylophora</taxon>
    </lineage>
</organism>
<evidence type="ECO:0000313" key="16">
    <source>
        <dbReference type="EMBL" id="PFX25757.1"/>
    </source>
</evidence>
<dbReference type="InterPro" id="IPR000073">
    <property type="entry name" value="AB_hydrolase_1"/>
</dbReference>
<keyword evidence="4 14" id="KW-0812">Transmembrane</keyword>
<accession>A0A2B4SB02</accession>
<evidence type="ECO:0000256" key="10">
    <source>
        <dbReference type="ARBA" id="ARBA00037942"/>
    </source>
</evidence>
<comment type="similarity">
    <text evidence="10">Belongs to the AB hydrolase superfamily. ABHD14 family.</text>
</comment>
<keyword evidence="6" id="KW-0735">Signal-anchor</keyword>
<evidence type="ECO:0000256" key="6">
    <source>
        <dbReference type="ARBA" id="ARBA00022968"/>
    </source>
</evidence>
<evidence type="ECO:0000313" key="17">
    <source>
        <dbReference type="Proteomes" id="UP000225706"/>
    </source>
</evidence>
<dbReference type="PANTHER" id="PTHR46197:SF3">
    <property type="entry name" value="AB HYDROLASE-1 DOMAIN-CONTAINING PROTEIN"/>
    <property type="match status" value="1"/>
</dbReference>
<name>A0A2B4SB02_STYPI</name>
<feature type="domain" description="AB hydrolase-1" evidence="15">
    <location>
        <begin position="97"/>
        <end position="198"/>
    </location>
</feature>
<evidence type="ECO:0000256" key="7">
    <source>
        <dbReference type="ARBA" id="ARBA00022989"/>
    </source>
</evidence>
<dbReference type="GO" id="GO:0005737">
    <property type="term" value="C:cytoplasm"/>
    <property type="evidence" value="ECO:0007669"/>
    <property type="project" value="UniProtKB-SubCell"/>
</dbReference>
<comment type="function">
    <text evidence="11">Possible role in granule neuron development.</text>
</comment>
<keyword evidence="17" id="KW-1185">Reference proteome</keyword>
<evidence type="ECO:0000256" key="2">
    <source>
        <dbReference type="ARBA" id="ARBA00004606"/>
    </source>
</evidence>
<comment type="subcellular location">
    <subcellularLocation>
        <location evidence="1">Cytoplasm</location>
    </subcellularLocation>
    <subcellularLocation>
        <location evidence="2">Membrane</location>
        <topology evidence="2">Single-pass type II membrane protein</topology>
    </subcellularLocation>
</comment>
<dbReference type="GO" id="GO:0016787">
    <property type="term" value="F:hydrolase activity"/>
    <property type="evidence" value="ECO:0007669"/>
    <property type="project" value="UniProtKB-KW"/>
</dbReference>
<dbReference type="GO" id="GO:0016020">
    <property type="term" value="C:membrane"/>
    <property type="evidence" value="ECO:0007669"/>
    <property type="project" value="UniProtKB-SubCell"/>
</dbReference>
<dbReference type="SUPFAM" id="SSF53474">
    <property type="entry name" value="alpha/beta-Hydrolases"/>
    <property type="match status" value="1"/>
</dbReference>
<proteinExistence type="inferred from homology"/>